<organism evidence="2 3">
    <name type="scientific">Marmota monax</name>
    <name type="common">Woodchuck</name>
    <dbReference type="NCBI Taxonomy" id="9995"/>
    <lineage>
        <taxon>Eukaryota</taxon>
        <taxon>Metazoa</taxon>
        <taxon>Chordata</taxon>
        <taxon>Craniata</taxon>
        <taxon>Vertebrata</taxon>
        <taxon>Euteleostomi</taxon>
        <taxon>Mammalia</taxon>
        <taxon>Eutheria</taxon>
        <taxon>Euarchontoglires</taxon>
        <taxon>Glires</taxon>
        <taxon>Rodentia</taxon>
        <taxon>Sciuromorpha</taxon>
        <taxon>Sciuridae</taxon>
        <taxon>Xerinae</taxon>
        <taxon>Marmotini</taxon>
        <taxon>Marmota</taxon>
    </lineage>
</organism>
<evidence type="ECO:0000256" key="1">
    <source>
        <dbReference type="SAM" id="MobiDB-lite"/>
    </source>
</evidence>
<dbReference type="Proteomes" id="UP000335636">
    <property type="component" value="Unassembled WGS sequence"/>
</dbReference>
<proteinExistence type="predicted"/>
<keyword evidence="3" id="KW-1185">Reference proteome</keyword>
<feature type="region of interest" description="Disordered" evidence="1">
    <location>
        <begin position="1"/>
        <end position="64"/>
    </location>
</feature>
<feature type="compositionally biased region" description="Low complexity" evidence="1">
    <location>
        <begin position="153"/>
        <end position="168"/>
    </location>
</feature>
<dbReference type="AlphaFoldDB" id="A0A5E4CKI4"/>
<comment type="caution">
    <text evidence="2">The sequence shown here is derived from an EMBL/GenBank/DDBJ whole genome shotgun (WGS) entry which is preliminary data.</text>
</comment>
<accession>A0A5E4CKI4</accession>
<name>A0A5E4CKI4_MARMO</name>
<feature type="compositionally biased region" description="Low complexity" evidence="1">
    <location>
        <begin position="98"/>
        <end position="109"/>
    </location>
</feature>
<feature type="compositionally biased region" description="Polar residues" evidence="1">
    <location>
        <begin position="1"/>
        <end position="17"/>
    </location>
</feature>
<dbReference type="EMBL" id="CABDUW010001535">
    <property type="protein sequence ID" value="VTJ82373.1"/>
    <property type="molecule type" value="Genomic_DNA"/>
</dbReference>
<evidence type="ECO:0000313" key="2">
    <source>
        <dbReference type="EMBL" id="VTJ82373.1"/>
    </source>
</evidence>
<feature type="non-terminal residue" evidence="2">
    <location>
        <position position="1"/>
    </location>
</feature>
<gene>
    <name evidence="2" type="ORF">MONAX_5E041894</name>
</gene>
<feature type="region of interest" description="Disordered" evidence="1">
    <location>
        <begin position="77"/>
        <end position="179"/>
    </location>
</feature>
<evidence type="ECO:0000313" key="3">
    <source>
        <dbReference type="Proteomes" id="UP000335636"/>
    </source>
</evidence>
<reference evidence="2" key="1">
    <citation type="submission" date="2019-04" db="EMBL/GenBank/DDBJ databases">
        <authorList>
            <person name="Alioto T."/>
            <person name="Alioto T."/>
        </authorList>
    </citation>
    <scope>NUCLEOTIDE SEQUENCE [LARGE SCALE GENOMIC DNA]</scope>
</reference>
<protein>
    <submittedName>
        <fullName evidence="2">Uncharacterized protein</fullName>
    </submittedName>
</protein>
<sequence>TSESWPATRAQRSNPAATTRPALQAAPSGQGQREGSLPGPADGPRHPGSPGGPARSVIGHPARPALSHEAAAYLVLQAAPGGRRREGSRPGLANGLRPPGSANGPAHPANGPPALPALLAALPPASAGPALQAAPGPAQREGSPPGPADGLCPPGSANGPAPTANGPAHQANGSPPETT</sequence>
<feature type="compositionally biased region" description="Low complexity" evidence="1">
    <location>
        <begin position="116"/>
        <end position="139"/>
    </location>
</feature>